<dbReference type="Proteomes" id="UP000245086">
    <property type="component" value="Unassembled WGS sequence"/>
</dbReference>
<dbReference type="GO" id="GO:0016853">
    <property type="term" value="F:isomerase activity"/>
    <property type="evidence" value="ECO:0007669"/>
    <property type="project" value="UniProtKB-ARBA"/>
</dbReference>
<dbReference type="InterPro" id="IPR011234">
    <property type="entry name" value="Fumarylacetoacetase-like_C"/>
</dbReference>
<dbReference type="EMBL" id="BFBR01000004">
    <property type="protein sequence ID" value="GBF57835.1"/>
    <property type="molecule type" value="Genomic_DNA"/>
</dbReference>
<name>A0A2P2E9U7_9PROT</name>
<dbReference type="EC" id="4.3.2.3" evidence="4"/>
<dbReference type="GO" id="GO:0019752">
    <property type="term" value="P:carboxylic acid metabolic process"/>
    <property type="evidence" value="ECO:0007669"/>
    <property type="project" value="UniProtKB-ARBA"/>
</dbReference>
<dbReference type="InterPro" id="IPR051121">
    <property type="entry name" value="FAH"/>
</dbReference>
<keyword evidence="5" id="KW-1185">Reference proteome</keyword>
<evidence type="ECO:0000259" key="3">
    <source>
        <dbReference type="Pfam" id="PF01557"/>
    </source>
</evidence>
<gene>
    <name evidence="4" type="ORF">PbB2_01505</name>
</gene>
<proteinExistence type="inferred from homology"/>
<dbReference type="AlphaFoldDB" id="A0A2P2E9U7"/>
<comment type="similarity">
    <text evidence="1">Belongs to the FAH family.</text>
</comment>
<dbReference type="FunFam" id="3.90.850.10:FF:000002">
    <property type="entry name" value="2-hydroxyhepta-2,4-diene-1,7-dioate isomerase"/>
    <property type="match status" value="1"/>
</dbReference>
<keyword evidence="4" id="KW-0456">Lyase</keyword>
<evidence type="ECO:0000256" key="2">
    <source>
        <dbReference type="ARBA" id="ARBA00022723"/>
    </source>
</evidence>
<organism evidence="4 5">
    <name type="scientific">Candidatus Phycosocius bacilliformis</name>
    <dbReference type="NCBI Taxonomy" id="1445552"/>
    <lineage>
        <taxon>Bacteria</taxon>
        <taxon>Pseudomonadati</taxon>
        <taxon>Pseudomonadota</taxon>
        <taxon>Alphaproteobacteria</taxon>
        <taxon>Caulobacterales</taxon>
        <taxon>Caulobacterales incertae sedis</taxon>
        <taxon>Candidatus Phycosocius</taxon>
    </lineage>
</organism>
<dbReference type="Pfam" id="PF01557">
    <property type="entry name" value="FAA_hydrolase"/>
    <property type="match status" value="1"/>
</dbReference>
<dbReference type="RefSeq" id="WP_108984714.1">
    <property type="nucleotide sequence ID" value="NZ_BFBR01000004.1"/>
</dbReference>
<reference evidence="4 5" key="1">
    <citation type="journal article" date="2018" name="Genome Announc.">
        <title>Draft Genome Sequence of "Candidatus Phycosocius bacilliformis," an Alphaproteobacterial Ectosymbiont of the Hydrocarbon-Producing Green Alga Botryococcus braunii.</title>
        <authorList>
            <person name="Tanabe Y."/>
            <person name="Yamaguchi H."/>
            <person name="Watanabe M.M."/>
        </authorList>
    </citation>
    <scope>NUCLEOTIDE SEQUENCE [LARGE SCALE GENOMIC DNA]</scope>
    <source>
        <strain evidence="4 5">BOTRYCO-2</strain>
    </source>
</reference>
<dbReference type="InterPro" id="IPR036663">
    <property type="entry name" value="Fumarylacetoacetase_C_sf"/>
</dbReference>
<keyword evidence="2" id="KW-0479">Metal-binding</keyword>
<dbReference type="GO" id="GO:0050385">
    <property type="term" value="F:ureidoglycolate lyase activity"/>
    <property type="evidence" value="ECO:0007669"/>
    <property type="project" value="UniProtKB-EC"/>
</dbReference>
<dbReference type="PANTHER" id="PTHR42796:SF4">
    <property type="entry name" value="FUMARYLACETOACETATE HYDROLASE DOMAIN-CONTAINING PROTEIN 2A"/>
    <property type="match status" value="1"/>
</dbReference>
<dbReference type="OrthoDB" id="5197601at2"/>
<sequence length="281" mass="30526">MKLATILYKDVQRIAQIEGKVAQLLAAPADGLGVVSALRGPAEGRAVSEEVPLQDIQFLAPVPQPPRIFGIGLNYADHAAETGREPPAIQTWFMKQMTAVNAPYGDVEKPVVSDKLDFEVELVVVIGAKARHVPVERAGDVIAGYCVGCDYSVRDWQRATPTMIMGKGFDTHAPFGPYLVTPDEIDNLDALRLRCFVNDQLMQDGCVADLIFKVPEMIHHLSTAFTLLPGDIIFTGTPAGVGIARTPPRFLFAGDRVRCEIDGLGHIDNRIVDEVKATLIA</sequence>
<evidence type="ECO:0000313" key="5">
    <source>
        <dbReference type="Proteomes" id="UP000245086"/>
    </source>
</evidence>
<dbReference type="SUPFAM" id="SSF56529">
    <property type="entry name" value="FAH"/>
    <property type="match status" value="1"/>
</dbReference>
<evidence type="ECO:0000313" key="4">
    <source>
        <dbReference type="EMBL" id="GBF57835.1"/>
    </source>
</evidence>
<evidence type="ECO:0000256" key="1">
    <source>
        <dbReference type="ARBA" id="ARBA00010211"/>
    </source>
</evidence>
<accession>A0A2P2E9U7</accession>
<dbReference type="GO" id="GO:0046872">
    <property type="term" value="F:metal ion binding"/>
    <property type="evidence" value="ECO:0007669"/>
    <property type="project" value="UniProtKB-KW"/>
</dbReference>
<dbReference type="Gene3D" id="3.90.850.10">
    <property type="entry name" value="Fumarylacetoacetase-like, C-terminal domain"/>
    <property type="match status" value="1"/>
</dbReference>
<comment type="caution">
    <text evidence="4">The sequence shown here is derived from an EMBL/GenBank/DDBJ whole genome shotgun (WGS) entry which is preliminary data.</text>
</comment>
<dbReference type="PANTHER" id="PTHR42796">
    <property type="entry name" value="FUMARYLACETOACETATE HYDROLASE DOMAIN-CONTAINING PROTEIN 2A-RELATED"/>
    <property type="match status" value="1"/>
</dbReference>
<protein>
    <submittedName>
        <fullName evidence="4">Ureidoglycolate lyase</fullName>
        <ecNumber evidence="4">4.3.2.3</ecNumber>
    </submittedName>
</protein>
<feature type="domain" description="Fumarylacetoacetase-like C-terminal" evidence="3">
    <location>
        <begin position="68"/>
        <end position="272"/>
    </location>
</feature>